<dbReference type="Gene3D" id="2.40.50.140">
    <property type="entry name" value="Nucleic acid-binding proteins"/>
    <property type="match status" value="1"/>
</dbReference>
<evidence type="ECO:0000256" key="14">
    <source>
        <dbReference type="ARBA" id="ARBA00023125"/>
    </source>
</evidence>
<feature type="region of interest" description="Disordered" evidence="21">
    <location>
        <begin position="566"/>
        <end position="647"/>
    </location>
</feature>
<evidence type="ECO:0000256" key="16">
    <source>
        <dbReference type="ARBA" id="ARBA00023204"/>
    </source>
</evidence>
<dbReference type="Pfam" id="PF21686">
    <property type="entry name" value="LigD_Prim-Pol"/>
    <property type="match status" value="1"/>
</dbReference>
<evidence type="ECO:0000256" key="8">
    <source>
        <dbReference type="ARBA" id="ARBA00022741"/>
    </source>
</evidence>
<comment type="caution">
    <text evidence="23">The sequence shown here is derived from an EMBL/GenBank/DDBJ whole genome shotgun (WGS) entry which is preliminary data.</text>
</comment>
<keyword evidence="24" id="KW-1185">Reference proteome</keyword>
<evidence type="ECO:0000256" key="18">
    <source>
        <dbReference type="ARBA" id="ARBA00023268"/>
    </source>
</evidence>
<reference evidence="23 24" key="1">
    <citation type="submission" date="2019-03" db="EMBL/GenBank/DDBJ databases">
        <title>Jiella endophytica sp. nov., a novel endophytic bacterium isolated from root of Ficus microcarpa Linn. f.</title>
        <authorList>
            <person name="Tuo L."/>
        </authorList>
    </citation>
    <scope>NUCLEOTIDE SEQUENCE [LARGE SCALE GENOMIC DNA]</scope>
    <source>
        <strain evidence="23 24">CBS5Q-3</strain>
    </source>
</reference>
<evidence type="ECO:0000256" key="3">
    <source>
        <dbReference type="ARBA" id="ARBA00022598"/>
    </source>
</evidence>
<keyword evidence="4" id="KW-0808">Transferase</keyword>
<evidence type="ECO:0000256" key="10">
    <source>
        <dbReference type="ARBA" id="ARBA00022801"/>
    </source>
</evidence>
<dbReference type="InterPro" id="IPR014146">
    <property type="entry name" value="LigD_ligase_dom"/>
</dbReference>
<dbReference type="SUPFAM" id="SSF56091">
    <property type="entry name" value="DNA ligase/mRNA capping enzyme, catalytic domain"/>
    <property type="match status" value="1"/>
</dbReference>
<organism evidence="23 24">
    <name type="scientific">Jiella endophytica</name>
    <dbReference type="NCBI Taxonomy" id="2558362"/>
    <lineage>
        <taxon>Bacteria</taxon>
        <taxon>Pseudomonadati</taxon>
        <taxon>Pseudomonadota</taxon>
        <taxon>Alphaproteobacteria</taxon>
        <taxon>Hyphomicrobiales</taxon>
        <taxon>Aurantimonadaceae</taxon>
        <taxon>Jiella</taxon>
    </lineage>
</organism>
<dbReference type="Pfam" id="PF13298">
    <property type="entry name" value="LigD_N"/>
    <property type="match status" value="1"/>
</dbReference>
<feature type="compositionally biased region" description="Basic and acidic residues" evidence="21">
    <location>
        <begin position="572"/>
        <end position="587"/>
    </location>
</feature>
<keyword evidence="7" id="KW-0479">Metal-binding</keyword>
<evidence type="ECO:0000256" key="13">
    <source>
        <dbReference type="ARBA" id="ARBA00022932"/>
    </source>
</evidence>
<feature type="compositionally biased region" description="Basic and acidic residues" evidence="21">
    <location>
        <begin position="7"/>
        <end position="20"/>
    </location>
</feature>
<dbReference type="InterPro" id="IPR014145">
    <property type="entry name" value="LigD_pol_dom"/>
</dbReference>
<dbReference type="NCBIfam" id="TIGR02776">
    <property type="entry name" value="NHEJ_ligase_prk"/>
    <property type="match status" value="1"/>
</dbReference>
<keyword evidence="6" id="KW-0540">Nuclease</keyword>
<evidence type="ECO:0000256" key="19">
    <source>
        <dbReference type="ARBA" id="ARBA00029943"/>
    </source>
</evidence>
<dbReference type="GO" id="GO:0005524">
    <property type="term" value="F:ATP binding"/>
    <property type="evidence" value="ECO:0007669"/>
    <property type="project" value="UniProtKB-KW"/>
</dbReference>
<dbReference type="CDD" id="cd07906">
    <property type="entry name" value="Adenylation_DNA_ligase_LigD_LigC"/>
    <property type="match status" value="1"/>
</dbReference>
<dbReference type="NCBIfam" id="TIGR02779">
    <property type="entry name" value="NHEJ_ligase_lig"/>
    <property type="match status" value="1"/>
</dbReference>
<dbReference type="SUPFAM" id="SSF50249">
    <property type="entry name" value="Nucleic acid-binding proteins"/>
    <property type="match status" value="1"/>
</dbReference>
<dbReference type="NCBIfam" id="TIGR02777">
    <property type="entry name" value="LigD_PE_dom"/>
    <property type="match status" value="1"/>
</dbReference>
<keyword evidence="9" id="KW-0227">DNA damage</keyword>
<dbReference type="GO" id="GO:0003677">
    <property type="term" value="F:DNA binding"/>
    <property type="evidence" value="ECO:0007669"/>
    <property type="project" value="UniProtKB-KW"/>
</dbReference>
<feature type="region of interest" description="Disordered" evidence="21">
    <location>
        <begin position="1"/>
        <end position="28"/>
    </location>
</feature>
<evidence type="ECO:0000256" key="2">
    <source>
        <dbReference type="ARBA" id="ARBA00012727"/>
    </source>
</evidence>
<evidence type="ECO:0000256" key="15">
    <source>
        <dbReference type="ARBA" id="ARBA00023172"/>
    </source>
</evidence>
<dbReference type="Proteomes" id="UP000298179">
    <property type="component" value="Unassembled WGS sequence"/>
</dbReference>
<keyword evidence="5" id="KW-0548">Nucleotidyltransferase</keyword>
<dbReference type="GO" id="GO:0004527">
    <property type="term" value="F:exonuclease activity"/>
    <property type="evidence" value="ECO:0007669"/>
    <property type="project" value="UniProtKB-KW"/>
</dbReference>
<dbReference type="Pfam" id="PF01068">
    <property type="entry name" value="DNA_ligase_A_M"/>
    <property type="match status" value="1"/>
</dbReference>
<keyword evidence="15" id="KW-0233">DNA recombination</keyword>
<dbReference type="GO" id="GO:0046872">
    <property type="term" value="F:metal ion binding"/>
    <property type="evidence" value="ECO:0007669"/>
    <property type="project" value="UniProtKB-KW"/>
</dbReference>
<dbReference type="Gene3D" id="3.90.920.10">
    <property type="entry name" value="DNA primase, PRIM domain"/>
    <property type="match status" value="1"/>
</dbReference>
<dbReference type="InterPro" id="IPR014144">
    <property type="entry name" value="LigD_PE_domain"/>
</dbReference>
<keyword evidence="10" id="KW-0378">Hydrolase</keyword>
<keyword evidence="14" id="KW-0238">DNA-binding</keyword>
<feature type="region of interest" description="Disordered" evidence="21">
    <location>
        <begin position="164"/>
        <end position="266"/>
    </location>
</feature>
<dbReference type="InterPro" id="IPR012309">
    <property type="entry name" value="DNA_ligase_ATP-dep_C"/>
</dbReference>
<keyword evidence="18" id="KW-0511">Multifunctional enzyme</keyword>
<dbReference type="EMBL" id="SOZD01000004">
    <property type="protein sequence ID" value="TFF21804.1"/>
    <property type="molecule type" value="Genomic_DNA"/>
</dbReference>
<gene>
    <name evidence="23" type="primary">ligD</name>
    <name evidence="23" type="ORF">E3C22_14090</name>
</gene>
<evidence type="ECO:0000259" key="22">
    <source>
        <dbReference type="PROSITE" id="PS50160"/>
    </source>
</evidence>
<evidence type="ECO:0000256" key="4">
    <source>
        <dbReference type="ARBA" id="ARBA00022679"/>
    </source>
</evidence>
<name>A0A4Y8RIJ6_9HYPH</name>
<evidence type="ECO:0000256" key="20">
    <source>
        <dbReference type="ARBA" id="ARBA00034003"/>
    </source>
</evidence>
<evidence type="ECO:0000313" key="24">
    <source>
        <dbReference type="Proteomes" id="UP000298179"/>
    </source>
</evidence>
<evidence type="ECO:0000256" key="21">
    <source>
        <dbReference type="SAM" id="MobiDB-lite"/>
    </source>
</evidence>
<dbReference type="Pfam" id="PF04679">
    <property type="entry name" value="DNA_ligase_A_C"/>
    <property type="match status" value="1"/>
</dbReference>
<dbReference type="NCBIfam" id="NF004628">
    <property type="entry name" value="PRK05972.1"/>
    <property type="match status" value="1"/>
</dbReference>
<dbReference type="GO" id="GO:0006281">
    <property type="term" value="P:DNA repair"/>
    <property type="evidence" value="ECO:0007669"/>
    <property type="project" value="UniProtKB-KW"/>
</dbReference>
<keyword evidence="8" id="KW-0547">Nucleotide-binding</keyword>
<evidence type="ECO:0000313" key="23">
    <source>
        <dbReference type="EMBL" id="TFF21804.1"/>
    </source>
</evidence>
<comment type="catalytic activity">
    <reaction evidence="20">
        <text>ATP + (deoxyribonucleotide)n-3'-hydroxyl + 5'-phospho-(deoxyribonucleotide)m = (deoxyribonucleotide)n+m + AMP + diphosphate.</text>
        <dbReference type="EC" id="6.5.1.1"/>
    </reaction>
</comment>
<keyword evidence="13" id="KW-0239">DNA-directed DNA polymerase</keyword>
<dbReference type="InterPro" id="IPR052171">
    <property type="entry name" value="NHEJ_LigD"/>
</dbReference>
<dbReference type="GO" id="GO:0003887">
    <property type="term" value="F:DNA-directed DNA polymerase activity"/>
    <property type="evidence" value="ECO:0007669"/>
    <property type="project" value="UniProtKB-KW"/>
</dbReference>
<dbReference type="InterPro" id="IPR033651">
    <property type="entry name" value="PaeLigD_Pol-like"/>
</dbReference>
<evidence type="ECO:0000256" key="1">
    <source>
        <dbReference type="ARBA" id="ARBA00001936"/>
    </source>
</evidence>
<dbReference type="OrthoDB" id="9802472at2"/>
<evidence type="ECO:0000256" key="11">
    <source>
        <dbReference type="ARBA" id="ARBA00022839"/>
    </source>
</evidence>
<dbReference type="GO" id="GO:0003910">
    <property type="term" value="F:DNA ligase (ATP) activity"/>
    <property type="evidence" value="ECO:0007669"/>
    <property type="project" value="UniProtKB-EC"/>
</dbReference>
<proteinExistence type="predicted"/>
<feature type="domain" description="ATP-dependent DNA ligase family profile" evidence="22">
    <location>
        <begin position="370"/>
        <end position="465"/>
    </location>
</feature>
<accession>A0A4Y8RIJ6</accession>
<dbReference type="InterPro" id="IPR014143">
    <property type="entry name" value="NHEJ_ligase_prk"/>
</dbReference>
<evidence type="ECO:0000256" key="9">
    <source>
        <dbReference type="ARBA" id="ARBA00022763"/>
    </source>
</evidence>
<feature type="compositionally biased region" description="Low complexity" evidence="21">
    <location>
        <begin position="609"/>
        <end position="632"/>
    </location>
</feature>
<dbReference type="RefSeq" id="WP_134762687.1">
    <property type="nucleotide sequence ID" value="NZ_SOZD01000004.1"/>
</dbReference>
<dbReference type="InterPro" id="IPR012310">
    <property type="entry name" value="DNA_ligase_ATP-dep_cent"/>
</dbReference>
<keyword evidence="3 23" id="KW-0436">Ligase</keyword>
<dbReference type="Gene3D" id="3.30.470.30">
    <property type="entry name" value="DNA ligase/mRNA capping enzyme"/>
    <property type="match status" value="1"/>
</dbReference>
<keyword evidence="16" id="KW-0234">DNA repair</keyword>
<evidence type="ECO:0000256" key="6">
    <source>
        <dbReference type="ARBA" id="ARBA00022722"/>
    </source>
</evidence>
<dbReference type="AlphaFoldDB" id="A0A4Y8RIJ6"/>
<dbReference type="PANTHER" id="PTHR42705:SF2">
    <property type="entry name" value="BIFUNCTIONAL NON-HOMOLOGOUS END JOINING PROTEIN LIGD"/>
    <property type="match status" value="1"/>
</dbReference>
<evidence type="ECO:0000256" key="5">
    <source>
        <dbReference type="ARBA" id="ARBA00022695"/>
    </source>
</evidence>
<dbReference type="CDD" id="cd07971">
    <property type="entry name" value="OBF_DNA_ligase_LigD"/>
    <property type="match status" value="1"/>
</dbReference>
<dbReference type="NCBIfam" id="TIGR02778">
    <property type="entry name" value="ligD_pol"/>
    <property type="match status" value="1"/>
</dbReference>
<dbReference type="Gene3D" id="3.30.1490.70">
    <property type="match status" value="1"/>
</dbReference>
<dbReference type="GO" id="GO:0006310">
    <property type="term" value="P:DNA recombination"/>
    <property type="evidence" value="ECO:0007669"/>
    <property type="project" value="UniProtKB-KW"/>
</dbReference>
<protein>
    <recommendedName>
        <fullName evidence="2">DNA ligase (ATP)</fullName>
        <ecNumber evidence="2">6.5.1.1</ecNumber>
    </recommendedName>
    <alternativeName>
        <fullName evidence="19">NHEJ DNA polymerase</fullName>
    </alternativeName>
</protein>
<dbReference type="PROSITE" id="PS50160">
    <property type="entry name" value="DNA_LIGASE_A3"/>
    <property type="match status" value="1"/>
</dbReference>
<comment type="cofactor">
    <cofactor evidence="1">
        <name>Mn(2+)</name>
        <dbReference type="ChEBI" id="CHEBI:29035"/>
    </cofactor>
</comment>
<dbReference type="InterPro" id="IPR012340">
    <property type="entry name" value="NA-bd_OB-fold"/>
</dbReference>
<dbReference type="EC" id="6.5.1.1" evidence="2"/>
<evidence type="ECO:0000256" key="17">
    <source>
        <dbReference type="ARBA" id="ARBA00023211"/>
    </source>
</evidence>
<evidence type="ECO:0000256" key="7">
    <source>
        <dbReference type="ARBA" id="ARBA00022723"/>
    </source>
</evidence>
<feature type="compositionally biased region" description="Basic residues" evidence="21">
    <location>
        <begin position="598"/>
        <end position="608"/>
    </location>
</feature>
<dbReference type="PANTHER" id="PTHR42705">
    <property type="entry name" value="BIFUNCTIONAL NON-HOMOLOGOUS END JOINING PROTEIN LIGD"/>
    <property type="match status" value="1"/>
</dbReference>
<dbReference type="CDD" id="cd04862">
    <property type="entry name" value="PaeLigD_Pol_like"/>
    <property type="match status" value="1"/>
</dbReference>
<keyword evidence="12" id="KW-0067">ATP-binding</keyword>
<feature type="compositionally biased region" description="Low complexity" evidence="21">
    <location>
        <begin position="222"/>
        <end position="253"/>
    </location>
</feature>
<keyword evidence="17" id="KW-0464">Manganese</keyword>
<evidence type="ECO:0000256" key="12">
    <source>
        <dbReference type="ARBA" id="ARBA00022840"/>
    </source>
</evidence>
<sequence>MASLETYHSKRDFKRTKEPRGSAGRGKAGRAYLIQKHDATRLHYDFRLEDDGVLLSWAVTRGPSYNPSDKRLAVRTEDHPLDYGSFEGTIPKGEYGGGTVMLWDTGTWKPLGDVAEGLEKGELKFELSGERLTGRWVLVRMKPRKKEKRENWLLIKEKDDFARPDEDGEAFLGGETTSVKSGRSMAEIAEEEGGEDGDHWSSDVTRGKGGRISKATSRAAQSKGTTSKGAKSSGKSASTGSSDSKKASTGSSGRKTSANTSGKKKAAGISLDALAKSHGKPQLATLVDAPPGGANWLHEIKFDGYRLIGLVSGNDARLLTRNGKDWTHRFGRLAKALEKLDVADAVFDMEAVVLDDGGRSDFQKLQNALSEETDRGIVAFLFDCLELDGEDLAKQPLTARKERLKAVLAGQSAREKKILRYSDHIEGKGDQMIARSCSMGLEGVISKKADAPYRVGRTKSWLKSKCIKRQEFVIIGYTKAAGGARAIGALHLGYSGDDGLVYAGKVGTGFTDVSAAALREKLEAIGRKTPPVEGLTAAEKRGANWVTPKLLCEVAFTEWTGEGKIRHPSFKGLREDKPAEEVTRETPQENAASETKAKKAGKAGKAGKSRSASTAGSSREAAAKTASASKSEAPTRKRSNKPLRVAGVEITHPDRPIFDDENGPTKGDLADYYGKVAKLMLADIAGHPVSLLRCPGGIGEECFFQRSAGKGWGADIKPVDVTHDGKTTEYFYVDDEKGILELAQMGGIELHPWASTVDKVDVPDRLVFDLDPDEGIPFEAVKLAARDLGNRLDDLGLESFVKCTGGKGLHVVVPISRRREFPEVKAFCEAFAEKMATDAPKAYVATMSKAKRKGKLFIDYFRNDHAATSIADYSVRARPGARVAVPLSWDELDDLESASAFTMQAVIDRIDKGEAFERPTIRQSITKAMMGRLGLKG</sequence>
<keyword evidence="11" id="KW-0269">Exonuclease</keyword>